<proteinExistence type="predicted"/>
<dbReference type="EMBL" id="SNRX01000233">
    <property type="protein sequence ID" value="KAA6299791.1"/>
    <property type="molecule type" value="Genomic_DNA"/>
</dbReference>
<dbReference type="AlphaFoldDB" id="A0A5M8NRK6"/>
<organism evidence="1 2">
    <name type="scientific">Candidatus Ordinivivax streblomastigis</name>
    <dbReference type="NCBI Taxonomy" id="2540710"/>
    <lineage>
        <taxon>Bacteria</taxon>
        <taxon>Pseudomonadati</taxon>
        <taxon>Bacteroidota</taxon>
        <taxon>Bacteroidia</taxon>
        <taxon>Bacteroidales</taxon>
        <taxon>Candidatus Ordinivivax</taxon>
    </lineage>
</organism>
<evidence type="ECO:0000313" key="2">
    <source>
        <dbReference type="Proteomes" id="UP000324575"/>
    </source>
</evidence>
<reference evidence="1 2" key="1">
    <citation type="submission" date="2019-03" db="EMBL/GenBank/DDBJ databases">
        <title>Single cell metagenomics reveals metabolic interactions within the superorganism composed of flagellate Streblomastix strix and complex community of Bacteroidetes bacteria on its surface.</title>
        <authorList>
            <person name="Treitli S.C."/>
            <person name="Kolisko M."/>
            <person name="Husnik F."/>
            <person name="Keeling P."/>
            <person name="Hampl V."/>
        </authorList>
    </citation>
    <scope>NUCLEOTIDE SEQUENCE [LARGE SCALE GENOMIC DNA]</scope>
    <source>
        <strain evidence="1">St1</strain>
    </source>
</reference>
<comment type="caution">
    <text evidence="1">The sequence shown here is derived from an EMBL/GenBank/DDBJ whole genome shotgun (WGS) entry which is preliminary data.</text>
</comment>
<accession>A0A5M8NRK6</accession>
<gene>
    <name evidence="1" type="ORF">EZS26_004071</name>
</gene>
<evidence type="ECO:0000313" key="1">
    <source>
        <dbReference type="EMBL" id="KAA6299791.1"/>
    </source>
</evidence>
<name>A0A5M8NRK6_9BACT</name>
<dbReference type="Proteomes" id="UP000324575">
    <property type="component" value="Unassembled WGS sequence"/>
</dbReference>
<sequence>MRYFIYQRITTYQNFSYFYSLNEVYSLTHQMKIQNRYEQVKDVQNVTVLCGIMSHGRLCPRNG</sequence>
<protein>
    <submittedName>
        <fullName evidence="1">Uncharacterized protein</fullName>
    </submittedName>
</protein>